<dbReference type="AlphaFoldDB" id="A0A401UP71"/>
<evidence type="ECO:0000256" key="4">
    <source>
        <dbReference type="ARBA" id="ARBA00022989"/>
    </source>
</evidence>
<feature type="transmembrane region" description="Helical" evidence="6">
    <location>
        <begin position="639"/>
        <end position="664"/>
    </location>
</feature>
<keyword evidence="2 6" id="KW-1003">Cell membrane</keyword>
<feature type="transmembrane region" description="Helical" evidence="6">
    <location>
        <begin position="223"/>
        <end position="244"/>
    </location>
</feature>
<keyword evidence="6" id="KW-0813">Transport</keyword>
<dbReference type="GO" id="GO:0055085">
    <property type="term" value="P:transmembrane transport"/>
    <property type="evidence" value="ECO:0007669"/>
    <property type="project" value="UniProtKB-UniRule"/>
</dbReference>
<dbReference type="RefSeq" id="WP_185732724.1">
    <property type="nucleotide sequence ID" value="NZ_BHYK01000017.1"/>
</dbReference>
<dbReference type="EMBL" id="BHYK01000017">
    <property type="protein sequence ID" value="GCD11324.1"/>
    <property type="molecule type" value="Genomic_DNA"/>
</dbReference>
<evidence type="ECO:0000259" key="7">
    <source>
        <dbReference type="Pfam" id="PF02687"/>
    </source>
</evidence>
<feature type="domain" description="ABC3 transporter permease C-terminal" evidence="7">
    <location>
        <begin position="60"/>
        <end position="178"/>
    </location>
</feature>
<dbReference type="PANTHER" id="PTHR46795:SF3">
    <property type="entry name" value="ABC TRANSPORTER PERMEASE"/>
    <property type="match status" value="1"/>
</dbReference>
<accession>A0A401UP71</accession>
<dbReference type="PIRSF" id="PIRSF018968">
    <property type="entry name" value="ABC_permease_BceB"/>
    <property type="match status" value="1"/>
</dbReference>
<name>A0A401UP71_9CLOT</name>
<evidence type="ECO:0000256" key="6">
    <source>
        <dbReference type="PIRNR" id="PIRNR018968"/>
    </source>
</evidence>
<sequence length="678" mass="77237">MTLNTIVKKLFKNNIRQYALFLFSIVFAVTMIGGYGVLQFSKTITNVLMNGGTSEMIALSMFGFTLIGTLIFIIYAHSIFLKYKSKEIGVFISLGIKRKDVRKIVIKELNIIFLIATFLGLMLSIPIAWLSWSTLTLFIKTKETAFYIGWKGLLVAVLFGFLCMIITRCLTSRYVKKVDIIKILKVNDEIEEVKGGNFVLGLIGVIMIPTGIIMYTSRTLNRILGGITSYSLIIILIGLYLFIVQFTTIGELLKKITPEYYYKHIVFFNLVKLKGNQYTLALFVSTILIGVSIFSVAFNAESMISGMLTNYNDPYDYMVKAGFQQGYFGDRDINELANTYNVQLKDFKKFDTLIMASFSKKYNEWSPINVVSDEMVYKLTGKTLDVKPDCLMLVVSDNENTDPNNYSYLTQPEPIITLLNFTTKKQLTLDNKGIKCINKILSWDNKFGGNFFVVDAELFKKLYEEQKKEYKFTTYVFNTQNWKQTGNFSNALFDAIAKASGGKWCLNYNSGYKEPYEYKNINENISNTYRWWGFTPASRYHTFNEGISDFAVYLLLFIYISVISFVSAIMIIGIKILNTVWQDKGVYKNITFLGARQKEIKAIVSKQVALIYFVPVILGTTITLGLFKSMLSHGGSKYPSIVFLFACGLSLLVTLIQVALFFVIRKHAIKECLNFKDI</sequence>
<comment type="caution">
    <text evidence="8">The sequence shown here is derived from an EMBL/GenBank/DDBJ whole genome shotgun (WGS) entry which is preliminary data.</text>
</comment>
<feature type="transmembrane region" description="Helical" evidence="6">
    <location>
        <begin position="278"/>
        <end position="298"/>
    </location>
</feature>
<dbReference type="Proteomes" id="UP000287872">
    <property type="component" value="Unassembled WGS sequence"/>
</dbReference>
<dbReference type="GO" id="GO:0005886">
    <property type="term" value="C:plasma membrane"/>
    <property type="evidence" value="ECO:0007669"/>
    <property type="project" value="UniProtKB-SubCell"/>
</dbReference>
<feature type="transmembrane region" description="Helical" evidence="6">
    <location>
        <begin position="550"/>
        <end position="574"/>
    </location>
</feature>
<dbReference type="Pfam" id="PF02687">
    <property type="entry name" value="FtsX"/>
    <property type="match status" value="1"/>
</dbReference>
<evidence type="ECO:0000313" key="9">
    <source>
        <dbReference type="Proteomes" id="UP000287872"/>
    </source>
</evidence>
<dbReference type="InterPro" id="IPR027022">
    <property type="entry name" value="ABC_permease_BceB-typ"/>
</dbReference>
<organism evidence="8 9">
    <name type="scientific">Clostridium tagluense</name>
    <dbReference type="NCBI Taxonomy" id="360422"/>
    <lineage>
        <taxon>Bacteria</taxon>
        <taxon>Bacillati</taxon>
        <taxon>Bacillota</taxon>
        <taxon>Clostridia</taxon>
        <taxon>Eubacteriales</taxon>
        <taxon>Clostridiaceae</taxon>
        <taxon>Clostridium</taxon>
    </lineage>
</organism>
<feature type="transmembrane region" description="Helical" evidence="6">
    <location>
        <begin position="152"/>
        <end position="175"/>
    </location>
</feature>
<comment type="subcellular location">
    <subcellularLocation>
        <location evidence="1 6">Cell membrane</location>
        <topology evidence="1 6">Multi-pass membrane protein</topology>
    </subcellularLocation>
</comment>
<evidence type="ECO:0000313" key="8">
    <source>
        <dbReference type="EMBL" id="GCD11324.1"/>
    </source>
</evidence>
<evidence type="ECO:0000256" key="2">
    <source>
        <dbReference type="ARBA" id="ARBA00022475"/>
    </source>
</evidence>
<protein>
    <submittedName>
        <fullName evidence="8">ABC transporter permease</fullName>
    </submittedName>
</protein>
<feature type="transmembrane region" description="Helical" evidence="6">
    <location>
        <begin position="109"/>
        <end position="132"/>
    </location>
</feature>
<evidence type="ECO:0000256" key="3">
    <source>
        <dbReference type="ARBA" id="ARBA00022692"/>
    </source>
</evidence>
<dbReference type="PANTHER" id="PTHR46795">
    <property type="entry name" value="ABC TRANSPORTER PERMEASE-RELATED-RELATED"/>
    <property type="match status" value="1"/>
</dbReference>
<comment type="similarity">
    <text evidence="6">Belongs to the ABC-4 integral membrane protein family.</text>
</comment>
<gene>
    <name evidence="8" type="ORF">Ctaglu_29470</name>
</gene>
<feature type="transmembrane region" description="Helical" evidence="6">
    <location>
        <begin position="57"/>
        <end position="76"/>
    </location>
</feature>
<keyword evidence="4 6" id="KW-1133">Transmembrane helix</keyword>
<evidence type="ECO:0000256" key="1">
    <source>
        <dbReference type="ARBA" id="ARBA00004651"/>
    </source>
</evidence>
<feature type="transmembrane region" description="Helical" evidence="6">
    <location>
        <begin position="18"/>
        <end position="37"/>
    </location>
</feature>
<dbReference type="InterPro" id="IPR003838">
    <property type="entry name" value="ABC3_permease_C"/>
</dbReference>
<keyword evidence="5 6" id="KW-0472">Membrane</keyword>
<keyword evidence="9" id="KW-1185">Reference proteome</keyword>
<reference evidence="8 9" key="1">
    <citation type="submission" date="2018-11" db="EMBL/GenBank/DDBJ databases">
        <title>Genome sequencing and assembly of Clostridium tagluense strain A121.</title>
        <authorList>
            <person name="Murakami T."/>
            <person name="Segawa T."/>
            <person name="Shcherbakova V.A."/>
            <person name="Mori H."/>
            <person name="Yoshimura Y."/>
        </authorList>
    </citation>
    <scope>NUCLEOTIDE SEQUENCE [LARGE SCALE GENOMIC DNA]</scope>
    <source>
        <strain evidence="8 9">A121</strain>
    </source>
</reference>
<feature type="transmembrane region" description="Helical" evidence="6">
    <location>
        <begin position="608"/>
        <end position="627"/>
    </location>
</feature>
<evidence type="ECO:0000256" key="5">
    <source>
        <dbReference type="ARBA" id="ARBA00023136"/>
    </source>
</evidence>
<feature type="transmembrane region" description="Helical" evidence="6">
    <location>
        <begin position="196"/>
        <end position="217"/>
    </location>
</feature>
<keyword evidence="3 6" id="KW-0812">Transmembrane</keyword>
<proteinExistence type="inferred from homology"/>
<dbReference type="InterPro" id="IPR052536">
    <property type="entry name" value="ABC-4_Integral_Memb_Prot"/>
</dbReference>